<feature type="transmembrane region" description="Helical" evidence="12">
    <location>
        <begin position="383"/>
        <end position="402"/>
    </location>
</feature>
<evidence type="ECO:0000256" key="12">
    <source>
        <dbReference type="SAM" id="Phobius"/>
    </source>
</evidence>
<feature type="signal peptide" evidence="13">
    <location>
        <begin position="1"/>
        <end position="30"/>
    </location>
</feature>
<dbReference type="InterPro" id="IPR050131">
    <property type="entry name" value="Peptidase_S8_subtilisin-like"/>
</dbReference>
<dbReference type="AlphaFoldDB" id="H5XNL3"/>
<gene>
    <name evidence="15" type="ORF">SaccyDRAFT_2189</name>
</gene>
<dbReference type="Gene3D" id="3.40.50.200">
    <property type="entry name" value="Peptidase S8/S53 domain"/>
    <property type="match status" value="1"/>
</dbReference>
<evidence type="ECO:0000259" key="14">
    <source>
        <dbReference type="Pfam" id="PF00082"/>
    </source>
</evidence>
<evidence type="ECO:0000256" key="11">
    <source>
        <dbReference type="RuleBase" id="RU003355"/>
    </source>
</evidence>
<evidence type="ECO:0000256" key="8">
    <source>
        <dbReference type="ARBA" id="ARBA00022989"/>
    </source>
</evidence>
<sequence>MTNDHTRRACGSRGRAVAVAFAAVVFTTTAANTTVAGAAPPRGACDSPAPASPTVTEVPWAQRTLDVQAVHRHGTGAGVVVAVVDSGVDADHPQLRQPGKVLRGQDFFLVGDLPGSFDCVSHGTAVAGIIAAEPVEGVGFTGLAPDATVLPVRVSDSDTSDGAKQAIDPKVLARGIRYATDHGADVINLSVAGGLDDESVRAAVRHAVVNDVVVVAAVGNAQQGTTAGPATFPAGYDGVLGVGAVDMSGTRLPSSQIGPQVDLVAPGGDVLSTARVGGHQYREGTSFAAPFVSATAALVRSAHPELSAEEIAERILATASPAPGGQNSPAYGAGLVNPYRALTEGLSDSAPAALPPAQRAAPDPAAVSLSAWWEGSIEHARTLLVLVAVGVLAGAALAVVRVRGRRNRWQPRRTVLPPARPVGDDLPEEMFLVPRPPVEH</sequence>
<dbReference type="PROSITE" id="PS00138">
    <property type="entry name" value="SUBTILASE_SER"/>
    <property type="match status" value="1"/>
</dbReference>
<evidence type="ECO:0000313" key="16">
    <source>
        <dbReference type="Proteomes" id="UP000002791"/>
    </source>
</evidence>
<dbReference type="InterPro" id="IPR022398">
    <property type="entry name" value="Peptidase_S8_His-AS"/>
</dbReference>
<evidence type="ECO:0000256" key="7">
    <source>
        <dbReference type="ARBA" id="ARBA00022825"/>
    </source>
</evidence>
<evidence type="ECO:0000256" key="10">
    <source>
        <dbReference type="PROSITE-ProRule" id="PRU01240"/>
    </source>
</evidence>
<feature type="chain" id="PRO_5039264976" evidence="13">
    <location>
        <begin position="31"/>
        <end position="440"/>
    </location>
</feature>
<dbReference type="InterPro" id="IPR023834">
    <property type="entry name" value="T7SS_pept_S8A_mycosin"/>
</dbReference>
<feature type="active site" description="Charge relay system" evidence="10">
    <location>
        <position position="286"/>
    </location>
</feature>
<dbReference type="GO" id="GO:0006508">
    <property type="term" value="P:proteolysis"/>
    <property type="evidence" value="ECO:0007669"/>
    <property type="project" value="UniProtKB-KW"/>
</dbReference>
<keyword evidence="13" id="KW-0732">Signal</keyword>
<dbReference type="OrthoDB" id="9798386at2"/>
<dbReference type="STRING" id="882082.SaccyDRAFT_2189"/>
<dbReference type="RefSeq" id="WP_005456078.1">
    <property type="nucleotide sequence ID" value="NZ_CM001440.1"/>
</dbReference>
<dbReference type="InterPro" id="IPR000209">
    <property type="entry name" value="Peptidase_S8/S53_dom"/>
</dbReference>
<dbReference type="PANTHER" id="PTHR43806">
    <property type="entry name" value="PEPTIDASE S8"/>
    <property type="match status" value="1"/>
</dbReference>
<protein>
    <submittedName>
        <fullName evidence="15">Type VII secretion-associated serine protease mycosin</fullName>
    </submittedName>
</protein>
<dbReference type="PANTHER" id="PTHR43806:SF11">
    <property type="entry name" value="CEREVISIN-RELATED"/>
    <property type="match status" value="1"/>
</dbReference>
<dbReference type="EMBL" id="CM001440">
    <property type="protein sequence ID" value="EHR61074.1"/>
    <property type="molecule type" value="Genomic_DNA"/>
</dbReference>
<keyword evidence="9 12" id="KW-0472">Membrane</keyword>
<evidence type="ECO:0000256" key="13">
    <source>
        <dbReference type="SAM" id="SignalP"/>
    </source>
</evidence>
<dbReference type="Pfam" id="PF00082">
    <property type="entry name" value="Peptidase_S8"/>
    <property type="match status" value="1"/>
</dbReference>
<dbReference type="SUPFAM" id="SSF52743">
    <property type="entry name" value="Subtilisin-like"/>
    <property type="match status" value="1"/>
</dbReference>
<proteinExistence type="inferred from homology"/>
<feature type="active site" description="Charge relay system" evidence="10">
    <location>
        <position position="85"/>
    </location>
</feature>
<accession>H5XNL3</accession>
<reference evidence="15 16" key="1">
    <citation type="submission" date="2011-11" db="EMBL/GenBank/DDBJ databases">
        <title>The Noncontiguous Finished sequence of Saccharomonospora cyanea NA-134.</title>
        <authorList>
            <consortium name="US DOE Joint Genome Institute"/>
            <person name="Lucas S."/>
            <person name="Han J."/>
            <person name="Lapidus A."/>
            <person name="Cheng J.-F."/>
            <person name="Goodwin L."/>
            <person name="Pitluck S."/>
            <person name="Peters L."/>
            <person name="Ovchinnikova G."/>
            <person name="Lu M."/>
            <person name="Detter J.C."/>
            <person name="Han C."/>
            <person name="Tapia R."/>
            <person name="Land M."/>
            <person name="Hauser L."/>
            <person name="Kyrpides N."/>
            <person name="Ivanova N."/>
            <person name="Pagani I."/>
            <person name="Brambilla E.-M."/>
            <person name="Klenk H.-P."/>
            <person name="Woyke T."/>
        </authorList>
    </citation>
    <scope>NUCLEOTIDE SEQUENCE [LARGE SCALE GENOMIC DNA]</scope>
    <source>
        <strain evidence="15 16">NA-134</strain>
    </source>
</reference>
<dbReference type="GO" id="GO:0004252">
    <property type="term" value="F:serine-type endopeptidase activity"/>
    <property type="evidence" value="ECO:0007669"/>
    <property type="project" value="UniProtKB-UniRule"/>
</dbReference>
<evidence type="ECO:0000256" key="3">
    <source>
        <dbReference type="ARBA" id="ARBA00022475"/>
    </source>
</evidence>
<evidence type="ECO:0000256" key="9">
    <source>
        <dbReference type="ARBA" id="ARBA00023136"/>
    </source>
</evidence>
<name>H5XNL3_9PSEU</name>
<evidence type="ECO:0000313" key="15">
    <source>
        <dbReference type="EMBL" id="EHR61074.1"/>
    </source>
</evidence>
<dbReference type="PROSITE" id="PS00136">
    <property type="entry name" value="SUBTILASE_ASP"/>
    <property type="match status" value="1"/>
</dbReference>
<dbReference type="HOGENOM" id="CLU_011263_13_3_11"/>
<dbReference type="eggNOG" id="COG1404">
    <property type="taxonomic scope" value="Bacteria"/>
</dbReference>
<dbReference type="PROSITE" id="PS51892">
    <property type="entry name" value="SUBTILASE"/>
    <property type="match status" value="1"/>
</dbReference>
<keyword evidence="4 10" id="KW-0645">Protease</keyword>
<keyword evidence="6 10" id="KW-0378">Hydrolase</keyword>
<organism evidence="15 16">
    <name type="scientific">Saccharomonospora cyanea NA-134</name>
    <dbReference type="NCBI Taxonomy" id="882082"/>
    <lineage>
        <taxon>Bacteria</taxon>
        <taxon>Bacillati</taxon>
        <taxon>Actinomycetota</taxon>
        <taxon>Actinomycetes</taxon>
        <taxon>Pseudonocardiales</taxon>
        <taxon>Pseudonocardiaceae</taxon>
        <taxon>Saccharomonospora</taxon>
    </lineage>
</organism>
<dbReference type="PRINTS" id="PR00723">
    <property type="entry name" value="SUBTILISIN"/>
</dbReference>
<keyword evidence="3" id="KW-1003">Cell membrane</keyword>
<comment type="subcellular location">
    <subcellularLocation>
        <location evidence="1">Cell membrane</location>
        <topology evidence="1">Single-pass membrane protein</topology>
    </subcellularLocation>
</comment>
<keyword evidence="8 12" id="KW-1133">Transmembrane helix</keyword>
<keyword evidence="7 10" id="KW-0720">Serine protease</keyword>
<evidence type="ECO:0000256" key="6">
    <source>
        <dbReference type="ARBA" id="ARBA00022801"/>
    </source>
</evidence>
<dbReference type="InterPro" id="IPR023827">
    <property type="entry name" value="Peptidase_S8_Asp-AS"/>
</dbReference>
<dbReference type="NCBIfam" id="TIGR03921">
    <property type="entry name" value="T7SS_mycosin"/>
    <property type="match status" value="1"/>
</dbReference>
<dbReference type="Proteomes" id="UP000002791">
    <property type="component" value="Chromosome"/>
</dbReference>
<comment type="similarity">
    <text evidence="2 10 11">Belongs to the peptidase S8 family.</text>
</comment>
<dbReference type="InterPro" id="IPR015500">
    <property type="entry name" value="Peptidase_S8_subtilisin-rel"/>
</dbReference>
<dbReference type="GO" id="GO:0005886">
    <property type="term" value="C:plasma membrane"/>
    <property type="evidence" value="ECO:0007669"/>
    <property type="project" value="UniProtKB-SubCell"/>
</dbReference>
<evidence type="ECO:0000256" key="4">
    <source>
        <dbReference type="ARBA" id="ARBA00022670"/>
    </source>
</evidence>
<evidence type="ECO:0000256" key="5">
    <source>
        <dbReference type="ARBA" id="ARBA00022692"/>
    </source>
</evidence>
<keyword evidence="5 12" id="KW-0812">Transmembrane</keyword>
<feature type="active site" description="Charge relay system" evidence="10">
    <location>
        <position position="122"/>
    </location>
</feature>
<dbReference type="PROSITE" id="PS00137">
    <property type="entry name" value="SUBTILASE_HIS"/>
    <property type="match status" value="1"/>
</dbReference>
<feature type="domain" description="Peptidase S8/S53" evidence="14">
    <location>
        <begin position="76"/>
        <end position="334"/>
    </location>
</feature>
<dbReference type="InterPro" id="IPR036852">
    <property type="entry name" value="Peptidase_S8/S53_dom_sf"/>
</dbReference>
<keyword evidence="16" id="KW-1185">Reference proteome</keyword>
<dbReference type="InterPro" id="IPR023828">
    <property type="entry name" value="Peptidase_S8_Ser-AS"/>
</dbReference>
<evidence type="ECO:0000256" key="1">
    <source>
        <dbReference type="ARBA" id="ARBA00004162"/>
    </source>
</evidence>
<evidence type="ECO:0000256" key="2">
    <source>
        <dbReference type="ARBA" id="ARBA00011073"/>
    </source>
</evidence>